<dbReference type="OrthoDB" id="229887at2157"/>
<organism evidence="1 2">
    <name type="scientific">Halorientalis regularis</name>
    <dbReference type="NCBI Taxonomy" id="660518"/>
    <lineage>
        <taxon>Archaea</taxon>
        <taxon>Methanobacteriati</taxon>
        <taxon>Methanobacteriota</taxon>
        <taxon>Stenosarchaea group</taxon>
        <taxon>Halobacteria</taxon>
        <taxon>Halobacteriales</taxon>
        <taxon>Haloarculaceae</taxon>
        <taxon>Halorientalis</taxon>
    </lineage>
</organism>
<dbReference type="Proteomes" id="UP000199076">
    <property type="component" value="Unassembled WGS sequence"/>
</dbReference>
<dbReference type="STRING" id="660518.SAMN05216218_101224"/>
<accession>A0A1G7FJS2</accession>
<name>A0A1G7FJS2_9EURY</name>
<evidence type="ECO:0000313" key="2">
    <source>
        <dbReference type="Proteomes" id="UP000199076"/>
    </source>
</evidence>
<reference evidence="2" key="1">
    <citation type="submission" date="2016-10" db="EMBL/GenBank/DDBJ databases">
        <authorList>
            <person name="Varghese N."/>
            <person name="Submissions S."/>
        </authorList>
    </citation>
    <scope>NUCLEOTIDE SEQUENCE [LARGE SCALE GENOMIC DNA]</scope>
    <source>
        <strain evidence="2">IBRC-M 10760</strain>
    </source>
</reference>
<protein>
    <submittedName>
        <fullName evidence="1">Uncharacterized protein</fullName>
    </submittedName>
</protein>
<dbReference type="RefSeq" id="WP_092686793.1">
    <property type="nucleotide sequence ID" value="NZ_FNBK01000001.1"/>
</dbReference>
<keyword evidence="2" id="KW-1185">Reference proteome</keyword>
<gene>
    <name evidence="1" type="ORF">SAMN05216218_101224</name>
</gene>
<sequence length="232" mass="26646">MTREAVRAGFEEFVGDIVDTAYDEFDVVAVLRGESGASGRLLNRLLKNSRRLDQRVVRPELRAYRRQVLDQFEPILAYAADADGDFEDYRDRVRDADVYLDHLRPSVRGDRRRTIEQAQLDRQRRLAEAARPLVESPESDFWAAAVDALDRDHARDLVQTHFTFTDPLRADPDAYVFETEIEPGDVFGGPLTARLPTVTVEYTDEVMRVLERAETTVVERALSELDRRFDAE</sequence>
<dbReference type="EMBL" id="FNBK01000001">
    <property type="protein sequence ID" value="SDE76112.1"/>
    <property type="molecule type" value="Genomic_DNA"/>
</dbReference>
<evidence type="ECO:0000313" key="1">
    <source>
        <dbReference type="EMBL" id="SDE76112.1"/>
    </source>
</evidence>
<proteinExistence type="predicted"/>
<dbReference type="AlphaFoldDB" id="A0A1G7FJS2"/>